<evidence type="ECO:0000256" key="1">
    <source>
        <dbReference type="SAM" id="Phobius"/>
    </source>
</evidence>
<name>A0A1F6V0G3_9BACT</name>
<organism evidence="2 3">
    <name type="scientific">Candidatus Nomurabacteria bacterium RIFCSPHIGHO2_01_FULL_40_12</name>
    <dbReference type="NCBI Taxonomy" id="1801737"/>
    <lineage>
        <taxon>Bacteria</taxon>
        <taxon>Candidatus Nomuraibacteriota</taxon>
    </lineage>
</organism>
<feature type="transmembrane region" description="Helical" evidence="1">
    <location>
        <begin position="193"/>
        <end position="213"/>
    </location>
</feature>
<protein>
    <recommendedName>
        <fullName evidence="4">Prepilin type IV endopeptidase peptidase domain-containing protein</fullName>
    </recommendedName>
</protein>
<evidence type="ECO:0000313" key="3">
    <source>
        <dbReference type="Proteomes" id="UP000177602"/>
    </source>
</evidence>
<sequence>MNFIFSNLNAIVLVIWLVFLAIVVIRYFHGAWVKDISYFKLILIAVGLNIFYALFVSWGQYYVWATSSDFTRSLLNSPLPKEVPFYAWARPFFENHLGYFLHYVLGRVWLNILVLFLFSASLYFLLKIWKFYRGNFLEQGPELLLLLMLISGWPGVLVSIPLGFFLSVLFIIFSYFKKTAPKTLSLKTVLIEPAFILATFISLLFSRIILSLLL</sequence>
<feature type="transmembrane region" description="Helical" evidence="1">
    <location>
        <begin position="146"/>
        <end position="173"/>
    </location>
</feature>
<keyword evidence="1" id="KW-0472">Membrane</keyword>
<reference evidence="2 3" key="1">
    <citation type="journal article" date="2016" name="Nat. Commun.">
        <title>Thousands of microbial genomes shed light on interconnected biogeochemical processes in an aquifer system.</title>
        <authorList>
            <person name="Anantharaman K."/>
            <person name="Brown C.T."/>
            <person name="Hug L.A."/>
            <person name="Sharon I."/>
            <person name="Castelle C.J."/>
            <person name="Probst A.J."/>
            <person name="Thomas B.C."/>
            <person name="Singh A."/>
            <person name="Wilkins M.J."/>
            <person name="Karaoz U."/>
            <person name="Brodie E.L."/>
            <person name="Williams K.H."/>
            <person name="Hubbard S.S."/>
            <person name="Banfield J.F."/>
        </authorList>
    </citation>
    <scope>NUCLEOTIDE SEQUENCE [LARGE SCALE GENOMIC DNA]</scope>
</reference>
<feature type="transmembrane region" description="Helical" evidence="1">
    <location>
        <begin position="108"/>
        <end position="126"/>
    </location>
</feature>
<evidence type="ECO:0008006" key="4">
    <source>
        <dbReference type="Google" id="ProtNLM"/>
    </source>
</evidence>
<evidence type="ECO:0000313" key="2">
    <source>
        <dbReference type="EMBL" id="OGI63098.1"/>
    </source>
</evidence>
<keyword evidence="1" id="KW-0812">Transmembrane</keyword>
<accession>A0A1F6V0G3</accession>
<feature type="transmembrane region" description="Helical" evidence="1">
    <location>
        <begin position="6"/>
        <end position="29"/>
    </location>
</feature>
<dbReference type="Proteomes" id="UP000177602">
    <property type="component" value="Unassembled WGS sequence"/>
</dbReference>
<dbReference type="AlphaFoldDB" id="A0A1F6V0G3"/>
<dbReference type="EMBL" id="MFTN01000012">
    <property type="protein sequence ID" value="OGI63098.1"/>
    <property type="molecule type" value="Genomic_DNA"/>
</dbReference>
<feature type="transmembrane region" description="Helical" evidence="1">
    <location>
        <begin position="41"/>
        <end position="64"/>
    </location>
</feature>
<dbReference type="STRING" id="1801737.A2818_01645"/>
<keyword evidence="1" id="KW-1133">Transmembrane helix</keyword>
<comment type="caution">
    <text evidence="2">The sequence shown here is derived from an EMBL/GenBank/DDBJ whole genome shotgun (WGS) entry which is preliminary data.</text>
</comment>
<gene>
    <name evidence="2" type="ORF">A2818_01645</name>
</gene>
<proteinExistence type="predicted"/>